<comment type="caution">
    <text evidence="6">The sequence shown here is derived from an EMBL/GenBank/DDBJ whole genome shotgun (WGS) entry which is preliminary data.</text>
</comment>
<dbReference type="Pfam" id="PF02902">
    <property type="entry name" value="Peptidase_C48"/>
    <property type="match status" value="1"/>
</dbReference>
<protein>
    <recommendedName>
        <fullName evidence="5">Ubiquitin-like protease family profile domain-containing protein</fullName>
    </recommendedName>
</protein>
<dbReference type="SUPFAM" id="SSF54001">
    <property type="entry name" value="Cysteine proteinases"/>
    <property type="match status" value="1"/>
</dbReference>
<name>A0A9W7MVW8_HIBTR</name>
<evidence type="ECO:0000256" key="1">
    <source>
        <dbReference type="ARBA" id="ARBA00005234"/>
    </source>
</evidence>
<dbReference type="GO" id="GO:0000338">
    <property type="term" value="P:protein deneddylation"/>
    <property type="evidence" value="ECO:0007669"/>
    <property type="project" value="TreeGrafter"/>
</dbReference>
<keyword evidence="4" id="KW-0788">Thiol protease</keyword>
<evidence type="ECO:0000256" key="3">
    <source>
        <dbReference type="ARBA" id="ARBA00022801"/>
    </source>
</evidence>
<organism evidence="6 7">
    <name type="scientific">Hibiscus trionum</name>
    <name type="common">Flower of an hour</name>
    <dbReference type="NCBI Taxonomy" id="183268"/>
    <lineage>
        <taxon>Eukaryota</taxon>
        <taxon>Viridiplantae</taxon>
        <taxon>Streptophyta</taxon>
        <taxon>Embryophyta</taxon>
        <taxon>Tracheophyta</taxon>
        <taxon>Spermatophyta</taxon>
        <taxon>Magnoliopsida</taxon>
        <taxon>eudicotyledons</taxon>
        <taxon>Gunneridae</taxon>
        <taxon>Pentapetalae</taxon>
        <taxon>rosids</taxon>
        <taxon>malvids</taxon>
        <taxon>Malvales</taxon>
        <taxon>Malvaceae</taxon>
        <taxon>Malvoideae</taxon>
        <taxon>Hibiscus</taxon>
    </lineage>
</organism>
<dbReference type="GO" id="GO:0006508">
    <property type="term" value="P:proteolysis"/>
    <property type="evidence" value="ECO:0007669"/>
    <property type="project" value="UniProtKB-KW"/>
</dbReference>
<keyword evidence="3" id="KW-0378">Hydrolase</keyword>
<dbReference type="PROSITE" id="PS50600">
    <property type="entry name" value="ULP_PROTEASE"/>
    <property type="match status" value="1"/>
</dbReference>
<dbReference type="Proteomes" id="UP001165190">
    <property type="component" value="Unassembled WGS sequence"/>
</dbReference>
<gene>
    <name evidence="6" type="ORF">HRI_005057700</name>
</gene>
<evidence type="ECO:0000259" key="5">
    <source>
        <dbReference type="PROSITE" id="PS50600"/>
    </source>
</evidence>
<keyword evidence="7" id="KW-1185">Reference proteome</keyword>
<dbReference type="EMBL" id="BSYR01000065">
    <property type="protein sequence ID" value="GMJ13885.1"/>
    <property type="molecule type" value="Genomic_DNA"/>
</dbReference>
<evidence type="ECO:0000313" key="7">
    <source>
        <dbReference type="Proteomes" id="UP001165190"/>
    </source>
</evidence>
<dbReference type="InterPro" id="IPR038765">
    <property type="entry name" value="Papain-like_cys_pep_sf"/>
</dbReference>
<evidence type="ECO:0000313" key="6">
    <source>
        <dbReference type="EMBL" id="GMJ13885.1"/>
    </source>
</evidence>
<evidence type="ECO:0000256" key="4">
    <source>
        <dbReference type="ARBA" id="ARBA00022807"/>
    </source>
</evidence>
<dbReference type="Gene3D" id="3.40.395.10">
    <property type="entry name" value="Adenoviral Proteinase, Chain A"/>
    <property type="match status" value="1"/>
</dbReference>
<dbReference type="OrthoDB" id="5065855at2759"/>
<sequence>MGKSAADEMILSYNDVVLRRSDLEILSGAYYLNDRIIEFYFSLLSSSHPSQDILFVSPSVAFWITNCPDVDDLKGFLEPLKLPDKNLVIFPVNNNDDVSLAEGGSHWSLLAYYRSADVFVHHDSNQQMNRRHAMKLYKTVIGYTGGSSSDGNDKYLECIDTPQQVNGYDCGLYVTATARTICTWHESGEGKNDKDLWFSAVKEQVTPLVVSELRKEILGMIKDLMAKK</sequence>
<feature type="domain" description="Ubiquitin-like protease family profile" evidence="5">
    <location>
        <begin position="16"/>
        <end position="181"/>
    </location>
</feature>
<dbReference type="GO" id="GO:0019784">
    <property type="term" value="F:deNEDDylase activity"/>
    <property type="evidence" value="ECO:0007669"/>
    <property type="project" value="InterPro"/>
</dbReference>
<dbReference type="GO" id="GO:0008234">
    <property type="term" value="F:cysteine-type peptidase activity"/>
    <property type="evidence" value="ECO:0007669"/>
    <property type="project" value="UniProtKB-KW"/>
</dbReference>
<reference evidence="6" key="1">
    <citation type="submission" date="2023-05" db="EMBL/GenBank/DDBJ databases">
        <title>Genome and transcriptome analyses reveal genes involved in the formation of fine ridges on petal epidermal cells in Hibiscus trionum.</title>
        <authorList>
            <person name="Koshimizu S."/>
            <person name="Masuda S."/>
            <person name="Ishii T."/>
            <person name="Shirasu K."/>
            <person name="Hoshino A."/>
            <person name="Arita M."/>
        </authorList>
    </citation>
    <scope>NUCLEOTIDE SEQUENCE</scope>
    <source>
        <strain evidence="6">Hamamatsu line</strain>
    </source>
</reference>
<comment type="similarity">
    <text evidence="1">Belongs to the peptidase C48 family.</text>
</comment>
<proteinExistence type="inferred from homology"/>
<dbReference type="AlphaFoldDB" id="A0A9W7MVW8"/>
<dbReference type="InterPro" id="IPR003653">
    <property type="entry name" value="Peptidase_C48_C"/>
</dbReference>
<keyword evidence="2" id="KW-0645">Protease</keyword>
<dbReference type="PANTHER" id="PTHR46468:SF1">
    <property type="entry name" value="SENTRIN-SPECIFIC PROTEASE 8"/>
    <property type="match status" value="1"/>
</dbReference>
<dbReference type="InterPro" id="IPR044613">
    <property type="entry name" value="Nep1/2-like"/>
</dbReference>
<accession>A0A9W7MVW8</accession>
<evidence type="ECO:0000256" key="2">
    <source>
        <dbReference type="ARBA" id="ARBA00022670"/>
    </source>
</evidence>
<dbReference type="PANTHER" id="PTHR46468">
    <property type="entry name" value="SENTRIN-SPECIFIC PROTEASE 8"/>
    <property type="match status" value="1"/>
</dbReference>